<dbReference type="RefSeq" id="WP_344329972.1">
    <property type="nucleotide sequence ID" value="NZ_BAAAPY010000014.1"/>
</dbReference>
<gene>
    <name evidence="2" type="ORF">GCM10009821_28000</name>
</gene>
<keyword evidence="1" id="KW-0732">Signal</keyword>
<protein>
    <submittedName>
        <fullName evidence="2">Uncharacterized protein</fullName>
    </submittedName>
</protein>
<sequence length="359" mass="38575">MRPSVKVAVLASAFVLAVTVFFGTHTPPAAACLLGNCDSGGGTPAPPPDDGVSSSPTRVERVTTPARTCSVYANGGGMGSYCVSLGGGDALTLRERFGGQPLQRCRYSEIPAGIQQPFNSRPDEGRYMLMRCLGNIDFDTVSGGRDRTLDISIVFVPNGTDTEDQRNGITDFLWRQVESSTQMPVPVMQPRPNPTPLVGTPTYFTFQWVDPSSNDVVAQGPYSGRSQGGPFRRIETNGFVMEAQASSIRIDPNQEGIGAVECSPDTPYTEGARPAAQPADACTITFPRSSASARELATEPIPSNIREAFYADVEVRWDVRYGEAGGEMRPLGDGFVMRMKQVIPVQEVQAANQPPIVVF</sequence>
<accession>A0ABP5HTN9</accession>
<feature type="signal peptide" evidence="1">
    <location>
        <begin position="1"/>
        <end position="31"/>
    </location>
</feature>
<feature type="chain" id="PRO_5047124078" evidence="1">
    <location>
        <begin position="32"/>
        <end position="359"/>
    </location>
</feature>
<name>A0ABP5HTN9_9ACTN</name>
<dbReference type="Proteomes" id="UP001501480">
    <property type="component" value="Unassembled WGS sequence"/>
</dbReference>
<organism evidence="2 3">
    <name type="scientific">Aeromicrobium halocynthiae</name>
    <dbReference type="NCBI Taxonomy" id="560557"/>
    <lineage>
        <taxon>Bacteria</taxon>
        <taxon>Bacillati</taxon>
        <taxon>Actinomycetota</taxon>
        <taxon>Actinomycetes</taxon>
        <taxon>Propionibacteriales</taxon>
        <taxon>Nocardioidaceae</taxon>
        <taxon>Aeromicrobium</taxon>
    </lineage>
</organism>
<proteinExistence type="predicted"/>
<keyword evidence="3" id="KW-1185">Reference proteome</keyword>
<evidence type="ECO:0000256" key="1">
    <source>
        <dbReference type="SAM" id="SignalP"/>
    </source>
</evidence>
<reference evidence="3" key="1">
    <citation type="journal article" date="2019" name="Int. J. Syst. Evol. Microbiol.">
        <title>The Global Catalogue of Microorganisms (GCM) 10K type strain sequencing project: providing services to taxonomists for standard genome sequencing and annotation.</title>
        <authorList>
            <consortium name="The Broad Institute Genomics Platform"/>
            <consortium name="The Broad Institute Genome Sequencing Center for Infectious Disease"/>
            <person name="Wu L."/>
            <person name="Ma J."/>
        </authorList>
    </citation>
    <scope>NUCLEOTIDE SEQUENCE [LARGE SCALE GENOMIC DNA]</scope>
    <source>
        <strain evidence="3">JCM 15749</strain>
    </source>
</reference>
<evidence type="ECO:0000313" key="2">
    <source>
        <dbReference type="EMBL" id="GAA2084946.1"/>
    </source>
</evidence>
<dbReference type="EMBL" id="BAAAPY010000014">
    <property type="protein sequence ID" value="GAA2084946.1"/>
    <property type="molecule type" value="Genomic_DNA"/>
</dbReference>
<evidence type="ECO:0000313" key="3">
    <source>
        <dbReference type="Proteomes" id="UP001501480"/>
    </source>
</evidence>
<comment type="caution">
    <text evidence="2">The sequence shown here is derived from an EMBL/GenBank/DDBJ whole genome shotgun (WGS) entry which is preliminary data.</text>
</comment>